<dbReference type="EMBL" id="CDMZ01000427">
    <property type="protein sequence ID" value="CEM14055.1"/>
    <property type="molecule type" value="Genomic_DNA"/>
</dbReference>
<reference evidence="2" key="1">
    <citation type="submission" date="2014-11" db="EMBL/GenBank/DDBJ databases">
        <authorList>
            <person name="Otto D Thomas"/>
            <person name="Naeem Raeece"/>
        </authorList>
    </citation>
    <scope>NUCLEOTIDE SEQUENCE</scope>
</reference>
<sequence>MNHTDDAYNKSTGNGFGTLVGNWMEEECLRTGTGHGRTKLNTLAHEIVCQDKESLSASQTLMQTGFVPDDDNPLNTGNKTRIPSCTILDNTFDRIHGVRKTGKMSIESKEYGKTCWGENLKMARVRSVAGPGTSLRESQFEDQARQELLDEAVEQHNKDYSGYLASLKSTHQREHSLATVCPGAMDVASAAVSGTATVLISPDAAPPEGSLTRHSRTMRGAALYQERGGEGKDAGGQSGTIPKEGPLKDADDATLVNQMQTGRGTGGKEGLSLTRDEVVNRHPIKKEIPMLVKLRQLISDLATSKFGSAAFLGVHAALQAMADGTSGLIATSDVIGFIRESLGVPEEAVSEEELQIFLSILETMDKGKVQVQRLHDHIRPQTPRVRLAAIEEAVQRILDSHGVPREQIDDTLVTLKTQTNLNSLAFKVDARFVEEGVPLNTVPFDDRTLERVTSIGTQKLSGIGGSMPGSGGGAANLAVRVQDIEALLPADPPDLSAGMAEDDAGFFGLLAGL</sequence>
<name>A0A0G4FKF6_9ALVE</name>
<protein>
    <submittedName>
        <fullName evidence="2">Uncharacterized protein</fullName>
    </submittedName>
</protein>
<proteinExistence type="predicted"/>
<dbReference type="VEuPathDB" id="CryptoDB:Cvel_17424"/>
<organism evidence="2">
    <name type="scientific">Chromera velia CCMP2878</name>
    <dbReference type="NCBI Taxonomy" id="1169474"/>
    <lineage>
        <taxon>Eukaryota</taxon>
        <taxon>Sar</taxon>
        <taxon>Alveolata</taxon>
        <taxon>Colpodellida</taxon>
        <taxon>Chromeraceae</taxon>
        <taxon>Chromera</taxon>
    </lineage>
</organism>
<accession>A0A0G4FKF6</accession>
<gene>
    <name evidence="2" type="ORF">Cvel_17424</name>
</gene>
<feature type="region of interest" description="Disordered" evidence="1">
    <location>
        <begin position="226"/>
        <end position="249"/>
    </location>
</feature>
<evidence type="ECO:0000256" key="1">
    <source>
        <dbReference type="SAM" id="MobiDB-lite"/>
    </source>
</evidence>
<evidence type="ECO:0000313" key="2">
    <source>
        <dbReference type="EMBL" id="CEM14055.1"/>
    </source>
</evidence>
<dbReference type="AlphaFoldDB" id="A0A0G4FKF6"/>